<comment type="caution">
    <text evidence="1">The sequence shown here is derived from an EMBL/GenBank/DDBJ whole genome shotgun (WGS) entry which is preliminary data.</text>
</comment>
<organism evidence="1 2">
    <name type="scientific">Microbulbifer halophilus</name>
    <dbReference type="NCBI Taxonomy" id="453963"/>
    <lineage>
        <taxon>Bacteria</taxon>
        <taxon>Pseudomonadati</taxon>
        <taxon>Pseudomonadota</taxon>
        <taxon>Gammaproteobacteria</taxon>
        <taxon>Cellvibrionales</taxon>
        <taxon>Microbulbiferaceae</taxon>
        <taxon>Microbulbifer</taxon>
    </lineage>
</organism>
<sequence length="248" mass="28559">MQIDYPQPQPHGEIRQLLPDFFCLPGTAKLAPATVINRNMGILRWGDELTLVNPVRLRRAEEERLEELGQIRHAVRLGHHHGCDDLYYRDRYSLTFWRQADSDLYPAPAPDRLLQEGGDCPIPGGRFVEFRRSRCPEAALWVPYNGGLLLTCDAIQYWRSWRGCSWFGRNLLRFGGIRRGMQVAPTWRARATPERCDPAHWLQEDFLRLLDLPFIHFMAAHGEFCPDSAYEKVTAAVTRAYPDIGRAA</sequence>
<evidence type="ECO:0000313" key="1">
    <source>
        <dbReference type="EMBL" id="MFD2311618.1"/>
    </source>
</evidence>
<evidence type="ECO:0000313" key="2">
    <source>
        <dbReference type="Proteomes" id="UP001597425"/>
    </source>
</evidence>
<dbReference type="EMBL" id="JBHUJD010000020">
    <property type="protein sequence ID" value="MFD2311618.1"/>
    <property type="molecule type" value="Genomic_DNA"/>
</dbReference>
<name>A0ABW5EDJ9_9GAMM</name>
<dbReference type="Proteomes" id="UP001597425">
    <property type="component" value="Unassembled WGS sequence"/>
</dbReference>
<gene>
    <name evidence="1" type="ORF">ACFSKX_14415</name>
</gene>
<proteinExistence type="predicted"/>
<keyword evidence="2" id="KW-1185">Reference proteome</keyword>
<protein>
    <recommendedName>
        <fullName evidence="3">MBL fold metallo-hydrolase</fullName>
    </recommendedName>
</protein>
<dbReference type="SUPFAM" id="SSF56281">
    <property type="entry name" value="Metallo-hydrolase/oxidoreductase"/>
    <property type="match status" value="1"/>
</dbReference>
<dbReference type="InterPro" id="IPR036866">
    <property type="entry name" value="RibonucZ/Hydroxyglut_hydro"/>
</dbReference>
<accession>A0ABW5EDJ9</accession>
<reference evidence="2" key="1">
    <citation type="journal article" date="2019" name="Int. J. Syst. Evol. Microbiol.">
        <title>The Global Catalogue of Microorganisms (GCM) 10K type strain sequencing project: providing services to taxonomists for standard genome sequencing and annotation.</title>
        <authorList>
            <consortium name="The Broad Institute Genomics Platform"/>
            <consortium name="The Broad Institute Genome Sequencing Center for Infectious Disease"/>
            <person name="Wu L."/>
            <person name="Ma J."/>
        </authorList>
    </citation>
    <scope>NUCLEOTIDE SEQUENCE [LARGE SCALE GENOMIC DNA]</scope>
    <source>
        <strain evidence="2">KCTC 12848</strain>
    </source>
</reference>
<evidence type="ECO:0008006" key="3">
    <source>
        <dbReference type="Google" id="ProtNLM"/>
    </source>
</evidence>
<dbReference type="RefSeq" id="WP_265722826.1">
    <property type="nucleotide sequence ID" value="NZ_JAPIVK010000030.1"/>
</dbReference>